<dbReference type="SUPFAM" id="SSF46785">
    <property type="entry name" value="Winged helix' DNA-binding domain"/>
    <property type="match status" value="1"/>
</dbReference>
<sequence length="129" mass="14615">MPDGEPRITGEEWHVMEVLWDRGPATPAEVIRRVAEEQGWTHRTVRTLLSRLVQKGILRREGDGTRPVYRPAVGRRQSVRELGRSFLQGSFDAGAASLLLHFAREARIGPEELDRLKKLLAQTHGDDEP</sequence>
<evidence type="ECO:0000256" key="3">
    <source>
        <dbReference type="ARBA" id="ARBA00023125"/>
    </source>
</evidence>
<dbReference type="Gene3D" id="1.10.4040.10">
    <property type="entry name" value="Penicillinase repressor domain"/>
    <property type="match status" value="1"/>
</dbReference>
<dbReference type="PIRSF" id="PIRSF019455">
    <property type="entry name" value="CopR_AtkY"/>
    <property type="match status" value="1"/>
</dbReference>
<keyword evidence="4" id="KW-0804">Transcription</keyword>
<accession>A0A5B9W8Z8</accession>
<protein>
    <submittedName>
        <fullName evidence="5">Methicillin resistance regulatory protein MecI</fullName>
    </submittedName>
</protein>
<reference evidence="5 6" key="1">
    <citation type="submission" date="2019-08" db="EMBL/GenBank/DDBJ databases">
        <title>Deep-cultivation of Planctomycetes and their phenomic and genomic characterization uncovers novel biology.</title>
        <authorList>
            <person name="Wiegand S."/>
            <person name="Jogler M."/>
            <person name="Boedeker C."/>
            <person name="Pinto D."/>
            <person name="Vollmers J."/>
            <person name="Rivas-Marin E."/>
            <person name="Kohn T."/>
            <person name="Peeters S.H."/>
            <person name="Heuer A."/>
            <person name="Rast P."/>
            <person name="Oberbeckmann S."/>
            <person name="Bunk B."/>
            <person name="Jeske O."/>
            <person name="Meyerdierks A."/>
            <person name="Storesund J.E."/>
            <person name="Kallscheuer N."/>
            <person name="Luecker S."/>
            <person name="Lage O.M."/>
            <person name="Pohl T."/>
            <person name="Merkel B.J."/>
            <person name="Hornburger P."/>
            <person name="Mueller R.-W."/>
            <person name="Bruemmer F."/>
            <person name="Labrenz M."/>
            <person name="Spormann A.M."/>
            <person name="Op den Camp H."/>
            <person name="Overmann J."/>
            <person name="Amann R."/>
            <person name="Jetten M.S.M."/>
            <person name="Mascher T."/>
            <person name="Medema M.H."/>
            <person name="Devos D.P."/>
            <person name="Kaster A.-K."/>
            <person name="Ovreas L."/>
            <person name="Rohde M."/>
            <person name="Galperin M.Y."/>
            <person name="Jogler C."/>
        </authorList>
    </citation>
    <scope>NUCLEOTIDE SEQUENCE [LARGE SCALE GENOMIC DNA]</scope>
    <source>
        <strain evidence="5 6">OJF2</strain>
    </source>
</reference>
<dbReference type="InterPro" id="IPR005650">
    <property type="entry name" value="BlaI_family"/>
</dbReference>
<organism evidence="5 6">
    <name type="scientific">Aquisphaera giovannonii</name>
    <dbReference type="NCBI Taxonomy" id="406548"/>
    <lineage>
        <taxon>Bacteria</taxon>
        <taxon>Pseudomonadati</taxon>
        <taxon>Planctomycetota</taxon>
        <taxon>Planctomycetia</taxon>
        <taxon>Isosphaerales</taxon>
        <taxon>Isosphaeraceae</taxon>
        <taxon>Aquisphaera</taxon>
    </lineage>
</organism>
<dbReference type="RefSeq" id="WP_148596511.1">
    <property type="nucleotide sequence ID" value="NZ_CP042997.1"/>
</dbReference>
<proteinExistence type="inferred from homology"/>
<comment type="similarity">
    <text evidence="1">Belongs to the BlaI transcriptional regulatory family.</text>
</comment>
<dbReference type="AlphaFoldDB" id="A0A5B9W8Z8"/>
<keyword evidence="3" id="KW-0238">DNA-binding</keyword>
<evidence type="ECO:0000313" key="6">
    <source>
        <dbReference type="Proteomes" id="UP000324233"/>
    </source>
</evidence>
<dbReference type="Pfam" id="PF03965">
    <property type="entry name" value="Penicillinase_R"/>
    <property type="match status" value="1"/>
</dbReference>
<name>A0A5B9W8Z8_9BACT</name>
<dbReference type="InterPro" id="IPR036390">
    <property type="entry name" value="WH_DNA-bd_sf"/>
</dbReference>
<evidence type="ECO:0000256" key="4">
    <source>
        <dbReference type="ARBA" id="ARBA00023163"/>
    </source>
</evidence>
<dbReference type="EMBL" id="CP042997">
    <property type="protein sequence ID" value="QEH36877.1"/>
    <property type="molecule type" value="Genomic_DNA"/>
</dbReference>
<evidence type="ECO:0000256" key="1">
    <source>
        <dbReference type="ARBA" id="ARBA00011046"/>
    </source>
</evidence>
<dbReference type="Proteomes" id="UP000324233">
    <property type="component" value="Chromosome"/>
</dbReference>
<gene>
    <name evidence="5" type="primary">mecI_3</name>
    <name evidence="5" type="ORF">OJF2_54620</name>
</gene>
<keyword evidence="2" id="KW-0805">Transcription regulation</keyword>
<dbReference type="OrthoDB" id="9795583at2"/>
<dbReference type="GO" id="GO:0045892">
    <property type="term" value="P:negative regulation of DNA-templated transcription"/>
    <property type="evidence" value="ECO:0007669"/>
    <property type="project" value="InterPro"/>
</dbReference>
<dbReference type="InterPro" id="IPR036388">
    <property type="entry name" value="WH-like_DNA-bd_sf"/>
</dbReference>
<evidence type="ECO:0000256" key="2">
    <source>
        <dbReference type="ARBA" id="ARBA00023015"/>
    </source>
</evidence>
<dbReference type="KEGG" id="agv:OJF2_54620"/>
<keyword evidence="6" id="KW-1185">Reference proteome</keyword>
<dbReference type="Gene3D" id="1.10.10.10">
    <property type="entry name" value="Winged helix-like DNA-binding domain superfamily/Winged helix DNA-binding domain"/>
    <property type="match status" value="1"/>
</dbReference>
<dbReference type="GO" id="GO:0003677">
    <property type="term" value="F:DNA binding"/>
    <property type="evidence" value="ECO:0007669"/>
    <property type="project" value="UniProtKB-KW"/>
</dbReference>
<evidence type="ECO:0000313" key="5">
    <source>
        <dbReference type="EMBL" id="QEH36877.1"/>
    </source>
</evidence>